<dbReference type="AlphaFoldDB" id="K1TH08"/>
<sequence length="150" mass="17443">MSIVEYLSENYEIEKELAKGKYIAEYDRRITYPVGVHVYFEGQIHEVIRSVSGYRKPATVVYWEESSDIRVDAGQVVNYSQFNTYYPGDKVNYNGIVYTCLNENGYKFDDVRIPLVGGWIEAEASLWQPVEYPLWAVVEYEGAFYTLMTL</sequence>
<organism evidence="1">
    <name type="scientific">human gut metagenome</name>
    <dbReference type="NCBI Taxonomy" id="408170"/>
    <lineage>
        <taxon>unclassified sequences</taxon>
        <taxon>metagenomes</taxon>
        <taxon>organismal metagenomes</taxon>
    </lineage>
</organism>
<dbReference type="EMBL" id="AJWZ01006874">
    <property type="protein sequence ID" value="EKC58526.1"/>
    <property type="molecule type" value="Genomic_DNA"/>
</dbReference>
<name>K1TH08_9ZZZZ</name>
<feature type="non-terminal residue" evidence="1">
    <location>
        <position position="150"/>
    </location>
</feature>
<evidence type="ECO:0000313" key="1">
    <source>
        <dbReference type="EMBL" id="EKC58526.1"/>
    </source>
</evidence>
<comment type="caution">
    <text evidence="1">The sequence shown here is derived from an EMBL/GenBank/DDBJ whole genome shotgun (WGS) entry which is preliminary data.</text>
</comment>
<dbReference type="Gene3D" id="2.10.10.90">
    <property type="match status" value="1"/>
</dbReference>
<accession>K1TH08</accession>
<protein>
    <submittedName>
        <fullName evidence="1">Uncharacterized protein</fullName>
    </submittedName>
</protein>
<proteinExistence type="predicted"/>
<gene>
    <name evidence="1" type="ORF">OBE_09961</name>
</gene>
<reference evidence="1" key="1">
    <citation type="journal article" date="2013" name="Environ. Microbiol.">
        <title>Microbiota from the distal guts of lean and obese adolescents exhibit partial functional redundancy besides clear differences in community structure.</title>
        <authorList>
            <person name="Ferrer M."/>
            <person name="Ruiz A."/>
            <person name="Lanza F."/>
            <person name="Haange S.B."/>
            <person name="Oberbach A."/>
            <person name="Till H."/>
            <person name="Bargiela R."/>
            <person name="Campoy C."/>
            <person name="Segura M.T."/>
            <person name="Richter M."/>
            <person name="von Bergen M."/>
            <person name="Seifert J."/>
            <person name="Suarez A."/>
        </authorList>
    </citation>
    <scope>NUCLEOTIDE SEQUENCE</scope>
</reference>